<proteinExistence type="predicted"/>
<accession>A0A0J1FQG9</accession>
<dbReference type="PATRIC" id="fig|908627.4.peg.7349"/>
<evidence type="ECO:0000313" key="1">
    <source>
        <dbReference type="EMBL" id="KLU21998.1"/>
    </source>
</evidence>
<gene>
    <name evidence="1" type="ORF">EOS_32900</name>
</gene>
<dbReference type="AlphaFoldDB" id="A0A0J1FQG9"/>
<comment type="caution">
    <text evidence="1">The sequence shown here is derived from an EMBL/GenBank/DDBJ whole genome shotgun (WGS) entry which is preliminary data.</text>
</comment>
<reference evidence="1 2" key="1">
    <citation type="journal article" date="2015" name="Genome Announc.">
        <title>Draft Genome Sequence of Burkholderia sp. Strain PML1(12), an Ectomycorrhizosphere-Inhabiting Bacterium with Effective Mineral-Weathering Ability.</title>
        <authorList>
            <person name="Uroz S."/>
            <person name="Oger P."/>
        </authorList>
    </citation>
    <scope>NUCLEOTIDE SEQUENCE [LARGE SCALE GENOMIC DNA]</scope>
    <source>
        <strain evidence="2">PML1(12)</strain>
    </source>
</reference>
<dbReference type="Proteomes" id="UP000035963">
    <property type="component" value="Unassembled WGS sequence"/>
</dbReference>
<keyword evidence="2" id="KW-1185">Reference proteome</keyword>
<protein>
    <submittedName>
        <fullName evidence="1">Uncharacterized protein</fullName>
    </submittedName>
</protein>
<organism evidence="1 2">
    <name type="scientific">Caballeronia mineralivorans PML1(12)</name>
    <dbReference type="NCBI Taxonomy" id="908627"/>
    <lineage>
        <taxon>Bacteria</taxon>
        <taxon>Pseudomonadati</taxon>
        <taxon>Pseudomonadota</taxon>
        <taxon>Betaproteobacteria</taxon>
        <taxon>Burkholderiales</taxon>
        <taxon>Burkholderiaceae</taxon>
        <taxon>Caballeronia</taxon>
    </lineage>
</organism>
<evidence type="ECO:0000313" key="2">
    <source>
        <dbReference type="Proteomes" id="UP000035963"/>
    </source>
</evidence>
<sequence length="70" mass="7213">MSASELARQSSAFRATRTGVPGVVRVNNSGSFRATYVAADGKPARLGLFDTIPEAVTAIKGAYAALVEVA</sequence>
<name>A0A0J1FQG9_9BURK</name>
<dbReference type="EMBL" id="AEJF01000194">
    <property type="protein sequence ID" value="KLU21998.1"/>
    <property type="molecule type" value="Genomic_DNA"/>
</dbReference>